<dbReference type="InterPro" id="IPR020846">
    <property type="entry name" value="MFS_dom"/>
</dbReference>
<evidence type="ECO:0000256" key="2">
    <source>
        <dbReference type="ARBA" id="ARBA00008335"/>
    </source>
</evidence>
<feature type="transmembrane region" description="Helical" evidence="8">
    <location>
        <begin position="317"/>
        <end position="336"/>
    </location>
</feature>
<name>A0A2B7XW81_9EURO</name>
<dbReference type="Gene3D" id="1.20.1250.20">
    <property type="entry name" value="MFS general substrate transporter like domains"/>
    <property type="match status" value="1"/>
</dbReference>
<evidence type="ECO:0000256" key="5">
    <source>
        <dbReference type="ARBA" id="ARBA00022989"/>
    </source>
</evidence>
<dbReference type="GO" id="GO:0046943">
    <property type="term" value="F:carboxylic acid transmembrane transporter activity"/>
    <property type="evidence" value="ECO:0007669"/>
    <property type="project" value="UniProtKB-ARBA"/>
</dbReference>
<feature type="transmembrane region" description="Helical" evidence="8">
    <location>
        <begin position="381"/>
        <end position="399"/>
    </location>
</feature>
<feature type="transmembrane region" description="Helical" evidence="8">
    <location>
        <begin position="246"/>
        <end position="264"/>
    </location>
</feature>
<evidence type="ECO:0000259" key="9">
    <source>
        <dbReference type="PROSITE" id="PS50850"/>
    </source>
</evidence>
<comment type="similarity">
    <text evidence="2">Belongs to the major facilitator superfamily.</text>
</comment>
<dbReference type="FunFam" id="1.20.1720.10:FF:000013">
    <property type="entry name" value="Related to multidrug resistance proteins"/>
    <property type="match status" value="1"/>
</dbReference>
<proteinExistence type="inferred from homology"/>
<dbReference type="PANTHER" id="PTHR23501">
    <property type="entry name" value="MAJOR FACILITATOR SUPERFAMILY"/>
    <property type="match status" value="1"/>
</dbReference>
<dbReference type="Pfam" id="PF07690">
    <property type="entry name" value="MFS_1"/>
    <property type="match status" value="1"/>
</dbReference>
<feature type="transmembrane region" description="Helical" evidence="8">
    <location>
        <begin position="405"/>
        <end position="431"/>
    </location>
</feature>
<keyword evidence="11" id="KW-1185">Reference proteome</keyword>
<evidence type="ECO:0000313" key="10">
    <source>
        <dbReference type="EMBL" id="PGH16034.1"/>
    </source>
</evidence>
<evidence type="ECO:0000256" key="4">
    <source>
        <dbReference type="ARBA" id="ARBA00022692"/>
    </source>
</evidence>
<evidence type="ECO:0000256" key="3">
    <source>
        <dbReference type="ARBA" id="ARBA00022448"/>
    </source>
</evidence>
<feature type="compositionally biased region" description="Basic and acidic residues" evidence="7">
    <location>
        <begin position="1"/>
        <end position="11"/>
    </location>
</feature>
<evidence type="ECO:0000313" key="11">
    <source>
        <dbReference type="Proteomes" id="UP000223968"/>
    </source>
</evidence>
<keyword evidence="3" id="KW-0813">Transport</keyword>
<dbReference type="GO" id="GO:0012505">
    <property type="term" value="C:endomembrane system"/>
    <property type="evidence" value="ECO:0007669"/>
    <property type="project" value="UniProtKB-SubCell"/>
</dbReference>
<dbReference type="Proteomes" id="UP000223968">
    <property type="component" value="Unassembled WGS sequence"/>
</dbReference>
<feature type="transmembrane region" description="Helical" evidence="8">
    <location>
        <begin position="348"/>
        <end position="372"/>
    </location>
</feature>
<feature type="domain" description="Major facilitator superfamily (MFS) profile" evidence="9">
    <location>
        <begin position="54"/>
        <end position="498"/>
    </location>
</feature>
<feature type="transmembrane region" description="Helical" evidence="8">
    <location>
        <begin position="144"/>
        <end position="168"/>
    </location>
</feature>
<evidence type="ECO:0000256" key="1">
    <source>
        <dbReference type="ARBA" id="ARBA00004127"/>
    </source>
</evidence>
<dbReference type="PANTHER" id="PTHR23501:SF78">
    <property type="entry name" value="MAJOR FACILITATOR SUPERFAMILY (MFS) PROFILE DOMAIN-CONTAINING PROTEIN-RELATED"/>
    <property type="match status" value="1"/>
</dbReference>
<keyword evidence="5 8" id="KW-1133">Transmembrane helix</keyword>
<evidence type="ECO:0000256" key="7">
    <source>
        <dbReference type="SAM" id="MobiDB-lite"/>
    </source>
</evidence>
<feature type="transmembrane region" description="Helical" evidence="8">
    <location>
        <begin position="452"/>
        <end position="479"/>
    </location>
</feature>
<dbReference type="EMBL" id="PDNB01000020">
    <property type="protein sequence ID" value="PGH16034.1"/>
    <property type="molecule type" value="Genomic_DNA"/>
</dbReference>
<reference evidence="10 11" key="1">
    <citation type="submission" date="2017-10" db="EMBL/GenBank/DDBJ databases">
        <title>Comparative genomics in systemic dimorphic fungi from Ajellomycetaceae.</title>
        <authorList>
            <person name="Munoz J.F."/>
            <person name="Mcewen J.G."/>
            <person name="Clay O.K."/>
            <person name="Cuomo C.A."/>
        </authorList>
    </citation>
    <scope>NUCLEOTIDE SEQUENCE [LARGE SCALE GENOMIC DNA]</scope>
    <source>
        <strain evidence="10 11">UAMH5409</strain>
    </source>
</reference>
<feature type="transmembrane region" description="Helical" evidence="8">
    <location>
        <begin position="180"/>
        <end position="199"/>
    </location>
</feature>
<evidence type="ECO:0000256" key="6">
    <source>
        <dbReference type="ARBA" id="ARBA00023136"/>
    </source>
</evidence>
<feature type="region of interest" description="Disordered" evidence="7">
    <location>
        <begin position="1"/>
        <end position="24"/>
    </location>
</feature>
<dbReference type="GO" id="GO:0005886">
    <property type="term" value="C:plasma membrane"/>
    <property type="evidence" value="ECO:0007669"/>
    <property type="project" value="TreeGrafter"/>
</dbReference>
<keyword evidence="6 8" id="KW-0472">Membrane</keyword>
<sequence length="579" mass="62093">MSTDADAEKAEQPTQKADGGGQTQFADADLDVSTRWVDTQDLSNEFPFTRLLIILSALAFTLFVSFIDQTSVSTTLPQIAKDLDAFASISWVGTSFLIANTSFQLVNGRLSDIFGRKTCLLICMALLALGDLLCGFAESPVQLYVFRGIAGIGAGGINSLVMIIFADLTTLQQRGKYQGLLETNIAIGNGIGPLIGGAFSQSSATWRWTFWFVVPVTCVSALAIFGAVPKSKVEGSMKEKILKTDFWGMALSLASVIFLLIPVSGGGGTYEWNSPIVISFFCVGGILAISFILVEWKLAKIPVMPFHLFDRTSAKILFTHNFITGIVYYTDLYYLPLYYQVILGYSPLMSGVLIIPLILSFSASSTTAGFILSKIGRCNPVIRIGYIFWTAGAGGRIVFGENTPLAVVIVCLIIEGIGIGFSFQPVMIALLSNTRKEDRAVVTGLRNFLRTIGGAIGLAICAAVLNNILIANVPAYLAVGDAPIQLSSLLETLSPPDRAVVVTAYMRGLRVVFCLGCPLIGVCLLTSAFLTDIPLATAYEKNKVQRQGTGIAEGKHEGATVEQAEKNTEVLGSGANREV</sequence>
<dbReference type="PRINTS" id="PR01036">
    <property type="entry name" value="TCRTETB"/>
</dbReference>
<dbReference type="PROSITE" id="PS50850">
    <property type="entry name" value="MFS"/>
    <property type="match status" value="1"/>
</dbReference>
<feature type="transmembrane region" description="Helical" evidence="8">
    <location>
        <begin position="276"/>
        <end position="296"/>
    </location>
</feature>
<evidence type="ECO:0000256" key="8">
    <source>
        <dbReference type="SAM" id="Phobius"/>
    </source>
</evidence>
<dbReference type="SUPFAM" id="SSF103473">
    <property type="entry name" value="MFS general substrate transporter"/>
    <property type="match status" value="1"/>
</dbReference>
<feature type="transmembrane region" description="Helical" evidence="8">
    <location>
        <begin position="509"/>
        <end position="531"/>
    </location>
</feature>
<feature type="transmembrane region" description="Helical" evidence="8">
    <location>
        <begin position="118"/>
        <end position="138"/>
    </location>
</feature>
<comment type="subcellular location">
    <subcellularLocation>
        <location evidence="1">Endomembrane system</location>
        <topology evidence="1">Multi-pass membrane protein</topology>
    </subcellularLocation>
</comment>
<dbReference type="AlphaFoldDB" id="A0A2B7XW81"/>
<feature type="transmembrane region" description="Helical" evidence="8">
    <location>
        <begin position="48"/>
        <end position="67"/>
    </location>
</feature>
<keyword evidence="4 8" id="KW-0812">Transmembrane</keyword>
<dbReference type="InterPro" id="IPR036259">
    <property type="entry name" value="MFS_trans_sf"/>
</dbReference>
<feature type="transmembrane region" description="Helical" evidence="8">
    <location>
        <begin position="87"/>
        <end position="106"/>
    </location>
</feature>
<dbReference type="InterPro" id="IPR011701">
    <property type="entry name" value="MFS"/>
</dbReference>
<dbReference type="Gene3D" id="1.20.1720.10">
    <property type="entry name" value="Multidrug resistance protein D"/>
    <property type="match status" value="1"/>
</dbReference>
<comment type="caution">
    <text evidence="10">The sequence shown here is derived from an EMBL/GenBank/DDBJ whole genome shotgun (WGS) entry which is preliminary data.</text>
</comment>
<dbReference type="OrthoDB" id="6770063at2759"/>
<feature type="transmembrane region" description="Helical" evidence="8">
    <location>
        <begin position="205"/>
        <end position="225"/>
    </location>
</feature>
<organism evidence="10 11">
    <name type="scientific">Helicocarpus griseus UAMH5409</name>
    <dbReference type="NCBI Taxonomy" id="1447875"/>
    <lineage>
        <taxon>Eukaryota</taxon>
        <taxon>Fungi</taxon>
        <taxon>Dikarya</taxon>
        <taxon>Ascomycota</taxon>
        <taxon>Pezizomycotina</taxon>
        <taxon>Eurotiomycetes</taxon>
        <taxon>Eurotiomycetidae</taxon>
        <taxon>Onygenales</taxon>
        <taxon>Ajellomycetaceae</taxon>
        <taxon>Helicocarpus</taxon>
    </lineage>
</organism>
<protein>
    <recommendedName>
        <fullName evidence="9">Major facilitator superfamily (MFS) profile domain-containing protein</fullName>
    </recommendedName>
</protein>
<accession>A0A2B7XW81</accession>
<gene>
    <name evidence="10" type="ORF">AJ79_02014</name>
</gene>